<reference evidence="1" key="2">
    <citation type="journal article" date="2015" name="Fish Shellfish Immunol.">
        <title>Early steps in the European eel (Anguilla anguilla)-Vibrio vulnificus interaction in the gills: Role of the RtxA13 toxin.</title>
        <authorList>
            <person name="Callol A."/>
            <person name="Pajuelo D."/>
            <person name="Ebbesson L."/>
            <person name="Teles M."/>
            <person name="MacKenzie S."/>
            <person name="Amaro C."/>
        </authorList>
    </citation>
    <scope>NUCLEOTIDE SEQUENCE</scope>
</reference>
<sequence>MYLNQTENALVRTENGQSN</sequence>
<protein>
    <submittedName>
        <fullName evidence="1">Uncharacterized protein</fullName>
    </submittedName>
</protein>
<accession>A0A0E9VBG2</accession>
<dbReference type="AlphaFoldDB" id="A0A0E9VBG2"/>
<organism evidence="1">
    <name type="scientific">Anguilla anguilla</name>
    <name type="common">European freshwater eel</name>
    <name type="synonym">Muraena anguilla</name>
    <dbReference type="NCBI Taxonomy" id="7936"/>
    <lineage>
        <taxon>Eukaryota</taxon>
        <taxon>Metazoa</taxon>
        <taxon>Chordata</taxon>
        <taxon>Craniata</taxon>
        <taxon>Vertebrata</taxon>
        <taxon>Euteleostomi</taxon>
        <taxon>Actinopterygii</taxon>
        <taxon>Neopterygii</taxon>
        <taxon>Teleostei</taxon>
        <taxon>Anguilliformes</taxon>
        <taxon>Anguillidae</taxon>
        <taxon>Anguilla</taxon>
    </lineage>
</organism>
<evidence type="ECO:0000313" key="1">
    <source>
        <dbReference type="EMBL" id="JAH75444.1"/>
    </source>
</evidence>
<reference evidence="1" key="1">
    <citation type="submission" date="2014-11" db="EMBL/GenBank/DDBJ databases">
        <authorList>
            <person name="Amaro Gonzalez C."/>
        </authorList>
    </citation>
    <scope>NUCLEOTIDE SEQUENCE</scope>
</reference>
<proteinExistence type="predicted"/>
<name>A0A0E9VBG2_ANGAN</name>
<dbReference type="EMBL" id="GBXM01033133">
    <property type="protein sequence ID" value="JAH75444.1"/>
    <property type="molecule type" value="Transcribed_RNA"/>
</dbReference>